<comment type="caution">
    <text evidence="5">The sequence shown here is derived from an EMBL/GenBank/DDBJ whole genome shotgun (WGS) entry which is preliminary data.</text>
</comment>
<dbReference type="Pfam" id="PF00037">
    <property type="entry name" value="Fer4"/>
    <property type="match status" value="1"/>
</dbReference>
<dbReference type="GO" id="GO:0051536">
    <property type="term" value="F:iron-sulfur cluster binding"/>
    <property type="evidence" value="ECO:0007669"/>
    <property type="project" value="UniProtKB-KW"/>
</dbReference>
<dbReference type="AlphaFoldDB" id="A0A931GDT4"/>
<sequence>MKEMETRIRQMAKDLLAQKKVDQVVGFCQGSLAAVTRPFLARNPKEADQLVFNCNCRMNLATFVPGLKGRTGIVAKGCDSRNLVIQMTENRVKREDLYIIGVPCSGMADKNKLRAAAGGWDLIRVNDRGEQIEVETTQGTTHTLSRQDLLQDNCVTCIRHNPVIYDALAGPEVPERDLPDRFANVVAVQKMDPGEKQAYFQHLLKDCIRCYACRDACPLCYCPTCFVDESSPQWVGKTPDPVDVTTYHLVRAFHDAGRCTDCGACEAACPMNIRVRSFTRKTIMDCVNHFGEEAGLNPDQRPVLDRFQVNDPNDFFR</sequence>
<dbReference type="InterPro" id="IPR017900">
    <property type="entry name" value="4Fe4S_Fe_S_CS"/>
</dbReference>
<dbReference type="PROSITE" id="PS00198">
    <property type="entry name" value="4FE4S_FER_1"/>
    <property type="match status" value="1"/>
</dbReference>
<dbReference type="InterPro" id="IPR017896">
    <property type="entry name" value="4Fe4S_Fe-S-bd"/>
</dbReference>
<name>A0A931GDT4_9BACT</name>
<organism evidence="5 6">
    <name type="scientific">Desulfotignum balticum</name>
    <dbReference type="NCBI Taxonomy" id="115781"/>
    <lineage>
        <taxon>Bacteria</taxon>
        <taxon>Pseudomonadati</taxon>
        <taxon>Thermodesulfobacteriota</taxon>
        <taxon>Desulfobacteria</taxon>
        <taxon>Desulfobacterales</taxon>
        <taxon>Desulfobacteraceae</taxon>
        <taxon>Desulfotignum</taxon>
    </lineage>
</organism>
<accession>A0A931GDT4</accession>
<dbReference type="SUPFAM" id="SSF46548">
    <property type="entry name" value="alpha-helical ferredoxin"/>
    <property type="match status" value="1"/>
</dbReference>
<evidence type="ECO:0000256" key="2">
    <source>
        <dbReference type="ARBA" id="ARBA00023004"/>
    </source>
</evidence>
<dbReference type="EMBL" id="JACCQK010000317">
    <property type="protein sequence ID" value="MBG0779447.1"/>
    <property type="molecule type" value="Genomic_DNA"/>
</dbReference>
<proteinExistence type="predicted"/>
<evidence type="ECO:0000259" key="4">
    <source>
        <dbReference type="PROSITE" id="PS51379"/>
    </source>
</evidence>
<dbReference type="PROSITE" id="PS51379">
    <property type="entry name" value="4FE4S_FER_2"/>
    <property type="match status" value="1"/>
</dbReference>
<dbReference type="Gene3D" id="1.10.1060.10">
    <property type="entry name" value="Alpha-helical ferredoxin"/>
    <property type="match status" value="1"/>
</dbReference>
<keyword evidence="3" id="KW-0411">Iron-sulfur</keyword>
<keyword evidence="1" id="KW-0479">Metal-binding</keyword>
<reference evidence="5" key="1">
    <citation type="submission" date="2020-07" db="EMBL/GenBank/DDBJ databases">
        <title>Severe corrosion of carbon steel in oil field produced water can be linked to methanogenic archaea containing a special type of NiFe hydrogenase.</title>
        <authorList>
            <person name="Lahme S."/>
            <person name="Mand J."/>
            <person name="Longwell J."/>
            <person name="Smith R."/>
            <person name="Enning D."/>
        </authorList>
    </citation>
    <scope>NUCLEOTIDE SEQUENCE</scope>
    <source>
        <strain evidence="5">MIC098Bin6</strain>
    </source>
</reference>
<gene>
    <name evidence="5" type="ORF">H0S81_05925</name>
</gene>
<evidence type="ECO:0000313" key="5">
    <source>
        <dbReference type="EMBL" id="MBG0779447.1"/>
    </source>
</evidence>
<evidence type="ECO:0000313" key="6">
    <source>
        <dbReference type="Proteomes" id="UP000706172"/>
    </source>
</evidence>
<dbReference type="Proteomes" id="UP000706172">
    <property type="component" value="Unassembled WGS sequence"/>
</dbReference>
<evidence type="ECO:0000256" key="1">
    <source>
        <dbReference type="ARBA" id="ARBA00022723"/>
    </source>
</evidence>
<dbReference type="GO" id="GO:0046872">
    <property type="term" value="F:metal ion binding"/>
    <property type="evidence" value="ECO:0007669"/>
    <property type="project" value="UniProtKB-KW"/>
</dbReference>
<keyword evidence="2" id="KW-0408">Iron</keyword>
<evidence type="ECO:0000256" key="3">
    <source>
        <dbReference type="ARBA" id="ARBA00023014"/>
    </source>
</evidence>
<protein>
    <submittedName>
        <fullName evidence="5">4Fe-4S binding protein</fullName>
    </submittedName>
</protein>
<feature type="domain" description="4Fe-4S ferredoxin-type" evidence="4">
    <location>
        <begin position="250"/>
        <end position="279"/>
    </location>
</feature>
<dbReference type="InterPro" id="IPR009051">
    <property type="entry name" value="Helical_ferredxn"/>
</dbReference>